<organism evidence="2">
    <name type="scientific">Rhizophagus irregularis (strain DAOM 181602 / DAOM 197198 / MUCL 43194)</name>
    <name type="common">Arbuscular mycorrhizal fungus</name>
    <name type="synonym">Glomus intraradices</name>
    <dbReference type="NCBI Taxonomy" id="747089"/>
    <lineage>
        <taxon>Eukaryota</taxon>
        <taxon>Fungi</taxon>
        <taxon>Fungi incertae sedis</taxon>
        <taxon>Mucoromycota</taxon>
        <taxon>Glomeromycotina</taxon>
        <taxon>Glomeromycetes</taxon>
        <taxon>Glomerales</taxon>
        <taxon>Glomeraceae</taxon>
        <taxon>Rhizophagus</taxon>
    </lineage>
</organism>
<dbReference type="VEuPathDB" id="FungiDB:RhiirFUN_014997"/>
<evidence type="ECO:0000313" key="2">
    <source>
        <dbReference type="EMBL" id="ESA14384.1"/>
    </source>
</evidence>
<dbReference type="HOGENOM" id="CLU_1300267_0_0_1"/>
<reference evidence="2" key="1">
    <citation type="submission" date="2013-07" db="EMBL/GenBank/DDBJ databases">
        <title>The genome of an arbuscular mycorrhizal fungus provides insights into the evolution of the oldest plant symbiosis.</title>
        <authorList>
            <consortium name="DOE Joint Genome Institute"/>
            <person name="Tisserant E."/>
            <person name="Malbreil M."/>
            <person name="Kuo A."/>
            <person name="Kohler A."/>
            <person name="Symeonidi A."/>
            <person name="Balestrini R."/>
            <person name="Charron P."/>
            <person name="Duensing N."/>
            <person name="Frei-dit-Frey N."/>
            <person name="Gianinazzi-Pearson V."/>
            <person name="Gilbert B."/>
            <person name="Handa Y."/>
            <person name="Hijri M."/>
            <person name="Kaul R."/>
            <person name="Kawaguchi M."/>
            <person name="Krajinski F."/>
            <person name="Lammers P."/>
            <person name="Lapierre D."/>
            <person name="Masclaux F.G."/>
            <person name="Murat C."/>
            <person name="Morin E."/>
            <person name="Ndikumana S."/>
            <person name="Pagni M."/>
            <person name="Petitpierre D."/>
            <person name="Requena N."/>
            <person name="Rosikiewicz P."/>
            <person name="Riley R."/>
            <person name="Saito K."/>
            <person name="San Clemente H."/>
            <person name="Shapiro H."/>
            <person name="van Tuinen D."/>
            <person name="Becard G."/>
            <person name="Bonfante P."/>
            <person name="Paszkowski U."/>
            <person name="Shachar-Hill Y."/>
            <person name="Young J.P."/>
            <person name="Sanders I.R."/>
            <person name="Henrissat B."/>
            <person name="Rensing S.A."/>
            <person name="Grigoriev I.V."/>
            <person name="Corradi N."/>
            <person name="Roux C."/>
            <person name="Martin F."/>
        </authorList>
    </citation>
    <scope>NUCLEOTIDE SEQUENCE</scope>
    <source>
        <strain evidence="2">DAOM 197198</strain>
    </source>
</reference>
<protein>
    <recommendedName>
        <fullName evidence="1">FAR1 domain-containing protein</fullName>
    </recommendedName>
</protein>
<dbReference type="EMBL" id="KI282958">
    <property type="protein sequence ID" value="ESA14384.1"/>
    <property type="molecule type" value="Genomic_DNA"/>
</dbReference>
<sequence length="212" mass="24358">MSSYSSHSGLDNIYMIDFIDSNFVLQPLLSVRTKIENGMSVRQYSRDYSCSKYFNVGTLAEEFNLEETIEVIEDVKNNDESNITSGPILGLELEGQEASNYPLLAQPIELSVGTRFSSWIIAEHYLKEYGRQKGFVVNRYRVEYSKSSADPNNRIVKKRTFACENAGRYKPNKTRPIEQQRNKGSKKTNCKWHINLSKPESLPLHFGNLIMR</sequence>
<evidence type="ECO:0000259" key="1">
    <source>
        <dbReference type="Pfam" id="PF03101"/>
    </source>
</evidence>
<dbReference type="PANTHER" id="PTHR47718">
    <property type="entry name" value="OS01G0519700 PROTEIN"/>
    <property type="match status" value="1"/>
</dbReference>
<accession>U9U1U9</accession>
<proteinExistence type="predicted"/>
<gene>
    <name evidence="2" type="ORF">GLOINDRAFT_95457</name>
</gene>
<name>U9U1U9_RHIID</name>
<dbReference type="Pfam" id="PF03101">
    <property type="entry name" value="FAR1"/>
    <property type="match status" value="1"/>
</dbReference>
<dbReference type="PANTHER" id="PTHR47718:SF13">
    <property type="entry name" value="OS09G0290500 PROTEIN"/>
    <property type="match status" value="1"/>
</dbReference>
<dbReference type="AlphaFoldDB" id="U9U1U9"/>
<feature type="domain" description="FAR1" evidence="1">
    <location>
        <begin position="125"/>
        <end position="198"/>
    </location>
</feature>
<dbReference type="InterPro" id="IPR004330">
    <property type="entry name" value="FAR1_DNA_bnd_dom"/>
</dbReference>